<keyword evidence="8" id="KW-1185">Reference proteome</keyword>
<dbReference type="InterPro" id="IPR029058">
    <property type="entry name" value="AB_hydrolase_fold"/>
</dbReference>
<dbReference type="PROSITE" id="PS51257">
    <property type="entry name" value="PROKAR_LIPOPROTEIN"/>
    <property type="match status" value="1"/>
</dbReference>
<dbReference type="PRINTS" id="PR00862">
    <property type="entry name" value="PROLIGOPTASE"/>
</dbReference>
<evidence type="ECO:0000256" key="2">
    <source>
        <dbReference type="ARBA" id="ARBA00022670"/>
    </source>
</evidence>
<dbReference type="Gene3D" id="3.40.50.1820">
    <property type="entry name" value="alpha/beta hydrolase"/>
    <property type="match status" value="1"/>
</dbReference>
<name>A0A432XE10_9GAMM</name>
<dbReference type="SUPFAM" id="SSF50993">
    <property type="entry name" value="Peptidase/esterase 'gauge' domain"/>
    <property type="match status" value="1"/>
</dbReference>
<dbReference type="InterPro" id="IPR023302">
    <property type="entry name" value="Pept_S9A_N"/>
</dbReference>
<gene>
    <name evidence="7" type="ORF">CWE21_09925</name>
</gene>
<dbReference type="GO" id="GO:0004252">
    <property type="term" value="F:serine-type endopeptidase activity"/>
    <property type="evidence" value="ECO:0007669"/>
    <property type="project" value="InterPro"/>
</dbReference>
<evidence type="ECO:0000313" key="8">
    <source>
        <dbReference type="Proteomes" id="UP000286678"/>
    </source>
</evidence>
<feature type="domain" description="Peptidase S9A N-terminal" evidence="6">
    <location>
        <begin position="41"/>
        <end position="442"/>
    </location>
</feature>
<keyword evidence="3" id="KW-0378">Hydrolase</keyword>
<evidence type="ECO:0000256" key="4">
    <source>
        <dbReference type="ARBA" id="ARBA00022825"/>
    </source>
</evidence>
<feature type="domain" description="Peptidase S9 prolyl oligopeptidase catalytic" evidence="5">
    <location>
        <begin position="501"/>
        <end position="716"/>
    </location>
</feature>
<dbReference type="FunFam" id="3.40.50.1820:FF:000005">
    <property type="entry name" value="Prolyl endopeptidase"/>
    <property type="match status" value="1"/>
</dbReference>
<dbReference type="Pfam" id="PF02897">
    <property type="entry name" value="Peptidase_S9_N"/>
    <property type="match status" value="1"/>
</dbReference>
<dbReference type="OrthoDB" id="9801421at2"/>
<dbReference type="SUPFAM" id="SSF53474">
    <property type="entry name" value="alpha/beta-Hydrolases"/>
    <property type="match status" value="1"/>
</dbReference>
<dbReference type="InterPro" id="IPR001375">
    <property type="entry name" value="Peptidase_S9_cat"/>
</dbReference>
<sequence length="720" mass="81783">MPKTLLKNTQPWLVATALTLLVACQPATEQQSAAATQDEAPVAKREPYTIVSPHGERVDHYYWLRDDERKDPEVIAYLDAENAYYDAYRAEYQGLTDELEQEIIGRVKQDDSSVPYQRGDYLYQTDYEAGKEYPIYSRTHIESGEKQILVDVNVLAEGESFMQVSNLQVSPDQNKVAYVVDNIGRRQYELHVKDLTTEAVTETGITGISAAIAWAKDNETLFVIENDPQTLLSKRVIKYTLGAPLETAEVVYEEQDDTFYMWVSNSSDDEYVMIQLDATVSDEVHVLDADTPNEDFQVLAPRERDFKYSADHIDGRWIILTDYQAPNFQVMEVAHADIGDKSKWQPLVAHDEAVFIHGFELFADYLVLNERREGLRQIRVVPWAEPAESYVVNADEASYVMTFERNVEQDTDVLRYNYTSLVTPTVTYAMNMATQEREVLKATEVPNYDASKYTTARTWATADDGTQVPVSLLYKKDFKQDGTAPLYQYAYGSYGSTSEPWFRSSVFSLVDRGFVYAIAHIRGGQEMGRHWYEDGKLENKKNTFTDYIDVTEHLIAEKYADPDKVFGMGGSAGGLLMGAVANLAPEKYRGLVAHVPFVDVVTTMLDESIPLTTNEFDEWGNPKNQPYYDYMLSYSPYDQVSAQEYPAMLVTTGLHDSQVQYFEPAKWVAKLRHLKVGDNPLMMKTNMEAGHGGASGRFARLKETAEEYAFILDLLENPEE</sequence>
<evidence type="ECO:0000259" key="6">
    <source>
        <dbReference type="Pfam" id="PF02897"/>
    </source>
</evidence>
<evidence type="ECO:0000313" key="7">
    <source>
        <dbReference type="EMBL" id="RUO46910.1"/>
    </source>
</evidence>
<dbReference type="Gene3D" id="2.130.10.120">
    <property type="entry name" value="Prolyl oligopeptidase, N-terminal domain"/>
    <property type="match status" value="1"/>
</dbReference>
<dbReference type="AlphaFoldDB" id="A0A432XE10"/>
<comment type="caution">
    <text evidence="7">The sequence shown here is derived from an EMBL/GenBank/DDBJ whole genome shotgun (WGS) entry which is preliminary data.</text>
</comment>
<dbReference type="Proteomes" id="UP000286678">
    <property type="component" value="Unassembled WGS sequence"/>
</dbReference>
<comment type="similarity">
    <text evidence="1">Belongs to the peptidase S9A family.</text>
</comment>
<accession>A0A432XE10</accession>
<evidence type="ECO:0000256" key="3">
    <source>
        <dbReference type="ARBA" id="ARBA00022801"/>
    </source>
</evidence>
<dbReference type="InterPro" id="IPR002470">
    <property type="entry name" value="Peptidase_S9A"/>
</dbReference>
<keyword evidence="4" id="KW-0720">Serine protease</keyword>
<evidence type="ECO:0000259" key="5">
    <source>
        <dbReference type="Pfam" id="PF00326"/>
    </source>
</evidence>
<dbReference type="Pfam" id="PF00326">
    <property type="entry name" value="Peptidase_S9"/>
    <property type="match status" value="1"/>
</dbReference>
<reference evidence="8" key="1">
    <citation type="journal article" date="2018" name="Front. Microbiol.">
        <title>Genome-Based Analysis Reveals the Taxonomy and Diversity of the Family Idiomarinaceae.</title>
        <authorList>
            <person name="Liu Y."/>
            <person name="Lai Q."/>
            <person name="Shao Z."/>
        </authorList>
    </citation>
    <scope>NUCLEOTIDE SEQUENCE [LARGE SCALE GENOMIC DNA]</scope>
    <source>
        <strain evidence="8">SW15</strain>
    </source>
</reference>
<proteinExistence type="inferred from homology"/>
<dbReference type="PANTHER" id="PTHR11757:SF19">
    <property type="entry name" value="PROLYL ENDOPEPTIDASE-LIKE"/>
    <property type="match status" value="1"/>
</dbReference>
<dbReference type="PANTHER" id="PTHR11757">
    <property type="entry name" value="PROTEASE FAMILY S9A OLIGOPEPTIDASE"/>
    <property type="match status" value="1"/>
</dbReference>
<dbReference type="RefSeq" id="WP_126834289.1">
    <property type="nucleotide sequence ID" value="NZ_PIPT01000007.1"/>
</dbReference>
<evidence type="ECO:0000256" key="1">
    <source>
        <dbReference type="ARBA" id="ARBA00005228"/>
    </source>
</evidence>
<keyword evidence="2" id="KW-0645">Protease</keyword>
<dbReference type="InterPro" id="IPR051543">
    <property type="entry name" value="Serine_Peptidase_S9A"/>
</dbReference>
<protein>
    <submittedName>
        <fullName evidence="7">Oligopeptidase B</fullName>
    </submittedName>
</protein>
<dbReference type="GO" id="GO:0006508">
    <property type="term" value="P:proteolysis"/>
    <property type="evidence" value="ECO:0007669"/>
    <property type="project" value="UniProtKB-KW"/>
</dbReference>
<dbReference type="EMBL" id="PIPT01000007">
    <property type="protein sequence ID" value="RUO46910.1"/>
    <property type="molecule type" value="Genomic_DNA"/>
</dbReference>
<organism evidence="7 8">
    <name type="scientific">Pseudidiomarina aquimaris</name>
    <dbReference type="NCBI Taxonomy" id="641841"/>
    <lineage>
        <taxon>Bacteria</taxon>
        <taxon>Pseudomonadati</taxon>
        <taxon>Pseudomonadota</taxon>
        <taxon>Gammaproteobacteria</taxon>
        <taxon>Alteromonadales</taxon>
        <taxon>Idiomarinaceae</taxon>
        <taxon>Pseudidiomarina</taxon>
    </lineage>
</organism>